<keyword evidence="6" id="KW-1185">Reference proteome</keyword>
<feature type="transmembrane region" description="Helical" evidence="3">
    <location>
        <begin position="263"/>
        <end position="284"/>
    </location>
</feature>
<accession>A0AAQ4FES5</accession>
<protein>
    <recommendedName>
        <fullName evidence="4">Peptidase M13 N-terminal domain-containing protein</fullName>
    </recommendedName>
</protein>
<organism evidence="5 6">
    <name type="scientific">Amblyomma americanum</name>
    <name type="common">Lone star tick</name>
    <dbReference type="NCBI Taxonomy" id="6943"/>
    <lineage>
        <taxon>Eukaryota</taxon>
        <taxon>Metazoa</taxon>
        <taxon>Ecdysozoa</taxon>
        <taxon>Arthropoda</taxon>
        <taxon>Chelicerata</taxon>
        <taxon>Arachnida</taxon>
        <taxon>Acari</taxon>
        <taxon>Parasitiformes</taxon>
        <taxon>Ixodida</taxon>
        <taxon>Ixodoidea</taxon>
        <taxon>Ixodidae</taxon>
        <taxon>Amblyomminae</taxon>
        <taxon>Amblyomma</taxon>
    </lineage>
</organism>
<dbReference type="InterPro" id="IPR008753">
    <property type="entry name" value="Peptidase_M13_N"/>
</dbReference>
<evidence type="ECO:0000259" key="4">
    <source>
        <dbReference type="Pfam" id="PF05649"/>
    </source>
</evidence>
<dbReference type="Gene3D" id="1.10.1380.10">
    <property type="entry name" value="Neutral endopeptidase , domain2"/>
    <property type="match status" value="1"/>
</dbReference>
<dbReference type="InterPro" id="IPR042089">
    <property type="entry name" value="Peptidase_M13_dom_2"/>
</dbReference>
<dbReference type="SUPFAM" id="SSF55486">
    <property type="entry name" value="Metalloproteases ('zincins'), catalytic domain"/>
    <property type="match status" value="1"/>
</dbReference>
<keyword evidence="3" id="KW-0812">Transmembrane</keyword>
<dbReference type="GO" id="GO:0004222">
    <property type="term" value="F:metalloendopeptidase activity"/>
    <property type="evidence" value="ECO:0007669"/>
    <property type="project" value="InterPro"/>
</dbReference>
<feature type="region of interest" description="Disordered" evidence="2">
    <location>
        <begin position="96"/>
        <end position="121"/>
    </location>
</feature>
<name>A0AAQ4FES5_AMBAM</name>
<dbReference type="InterPro" id="IPR000718">
    <property type="entry name" value="Peptidase_M13"/>
</dbReference>
<feature type="region of interest" description="Disordered" evidence="2">
    <location>
        <begin position="1"/>
        <end position="22"/>
    </location>
</feature>
<reference evidence="5 6" key="1">
    <citation type="journal article" date="2023" name="Arcadia Sci">
        <title>De novo assembly of a long-read Amblyomma americanum tick genome.</title>
        <authorList>
            <person name="Chou S."/>
            <person name="Poskanzer K.E."/>
            <person name="Rollins M."/>
            <person name="Thuy-Boun P.S."/>
        </authorList>
    </citation>
    <scope>NUCLEOTIDE SEQUENCE [LARGE SCALE GENOMIC DNA]</scope>
    <source>
        <strain evidence="5">F_SG_1</strain>
        <tissue evidence="5">Salivary glands</tissue>
    </source>
</reference>
<dbReference type="AlphaFoldDB" id="A0AAQ4FES5"/>
<comment type="caution">
    <text evidence="5">The sequence shown here is derived from an EMBL/GenBank/DDBJ whole genome shotgun (WGS) entry which is preliminary data.</text>
</comment>
<sequence>MDFKTSRSTPSASTSSSQPEYPLVTSARLQSWSVTDCDSAGGLVHPPLDSSLATAAHTGLPMVTYASGSVKAAHQGKGFTDIVGEQLLPKPAISNARSAPATEAAMEASDLKGGTSPKPKKTLRLSYNDELRLAAKQTREKSGRRNTVFDRAKGIMKRRRLRQSAVSPREPRPDMFILSRRDFPGASLNLTSQRQPEDPVRETVANVTLTDLAESRNSWFQGRQAAGDPTTTEKGAAPEDETPSPGDNVNAGSTLLPRVQEHLLYPLAFLLLIVIMAVLIMLFASKSVPRATGVERKRAMYDSETCYQDAAFLSELLSWDIDDPCENFQPFVCRRWSSQFDDVPLTQSVSSDDVYVSSVEHVVQAFHRKPPVYPTDTVPLRMLLDKCANVKQIEDDGWSVFLDFMFNMTLEGFPLTPPVRNRLNVWETAATLLRKTGTAALLRLSVASDLHDASHDVPLLMPPDTLAASGVEVDEAVRMYTAAVLAAIKCLNKDFVPLAHTRKTVEFARALEMLSASSPPEAYTETSFGYAQPEMVEFLSAIISDVPSITLAKDSPNVWLQASGIVSQVLKLVRSTEPYIVINFLCVRLMVQVSPFLPPSKALSDFYATLAYGKVRTDVPRWQLCLRSSEKALLPLFYKSLLTVLDLRHDLTAFRFRTLVGNIASGFLSGVDNSPLFDEAAKAAIRALVPEIKLEVLAPASVKEASLFATYVDKLSVSKATAFETYAELHEQTFLATLSHGSSGRWTRSAFSTTCWYERNPNIIYVPALVFNVTLPAREEPMQLTRAAPRVASCIFDALLVEANNIDSSSWFNQETRSRLRNTSRCLNVQKSRPSMALIRDALSTQFAFDNFQHSVKQHNKSLSVRLLQGKVLTSAQLFFVHLMLQRCKKKGDLDTQSHSSAHDLNTVLSNDRNFAAAFNCSPGSPMNSQKCHVSRVQ</sequence>
<dbReference type="PANTHER" id="PTHR11733">
    <property type="entry name" value="ZINC METALLOPROTEASE FAMILY M13 NEPRILYSIN-RELATED"/>
    <property type="match status" value="1"/>
</dbReference>
<gene>
    <name evidence="5" type="ORF">V5799_008418</name>
</gene>
<dbReference type="PROSITE" id="PS51885">
    <property type="entry name" value="NEPRILYSIN"/>
    <property type="match status" value="1"/>
</dbReference>
<feature type="domain" description="Peptidase M13 N-terminal" evidence="4">
    <location>
        <begin position="324"/>
        <end position="686"/>
    </location>
</feature>
<dbReference type="PANTHER" id="PTHR11733:SF241">
    <property type="entry name" value="GH26575P-RELATED"/>
    <property type="match status" value="1"/>
</dbReference>
<dbReference type="GO" id="GO:0005886">
    <property type="term" value="C:plasma membrane"/>
    <property type="evidence" value="ECO:0007669"/>
    <property type="project" value="TreeGrafter"/>
</dbReference>
<comment type="similarity">
    <text evidence="1">Belongs to the peptidase M13 family.</text>
</comment>
<dbReference type="EMBL" id="JARKHS020003768">
    <property type="protein sequence ID" value="KAK8785215.1"/>
    <property type="molecule type" value="Genomic_DNA"/>
</dbReference>
<feature type="region of interest" description="Disordered" evidence="2">
    <location>
        <begin position="218"/>
        <end position="253"/>
    </location>
</feature>
<dbReference type="InterPro" id="IPR024079">
    <property type="entry name" value="MetalloPept_cat_dom_sf"/>
</dbReference>
<dbReference type="Proteomes" id="UP001321473">
    <property type="component" value="Unassembled WGS sequence"/>
</dbReference>
<keyword evidence="3" id="KW-0472">Membrane</keyword>
<proteinExistence type="inferred from homology"/>
<evidence type="ECO:0000256" key="3">
    <source>
        <dbReference type="SAM" id="Phobius"/>
    </source>
</evidence>
<dbReference type="Gene3D" id="3.40.390.10">
    <property type="entry name" value="Collagenase (Catalytic Domain)"/>
    <property type="match status" value="1"/>
</dbReference>
<evidence type="ECO:0000256" key="1">
    <source>
        <dbReference type="ARBA" id="ARBA00007357"/>
    </source>
</evidence>
<evidence type="ECO:0000256" key="2">
    <source>
        <dbReference type="SAM" id="MobiDB-lite"/>
    </source>
</evidence>
<evidence type="ECO:0000313" key="5">
    <source>
        <dbReference type="EMBL" id="KAK8785215.1"/>
    </source>
</evidence>
<evidence type="ECO:0000313" key="6">
    <source>
        <dbReference type="Proteomes" id="UP001321473"/>
    </source>
</evidence>
<feature type="compositionally biased region" description="Low complexity" evidence="2">
    <location>
        <begin position="1"/>
        <end position="17"/>
    </location>
</feature>
<keyword evidence="3" id="KW-1133">Transmembrane helix</keyword>
<dbReference type="Pfam" id="PF05649">
    <property type="entry name" value="Peptidase_M13_N"/>
    <property type="match status" value="1"/>
</dbReference>
<dbReference type="GO" id="GO:0016485">
    <property type="term" value="P:protein processing"/>
    <property type="evidence" value="ECO:0007669"/>
    <property type="project" value="TreeGrafter"/>
</dbReference>